<dbReference type="SUPFAM" id="SSF53448">
    <property type="entry name" value="Nucleotide-diphospho-sugar transferases"/>
    <property type="match status" value="1"/>
</dbReference>
<accession>A0A842HIF6</accession>
<gene>
    <name evidence="2" type="ORF">H5P28_16040</name>
</gene>
<organism evidence="2 3">
    <name type="scientific">Ruficoccus amylovorans</name>
    <dbReference type="NCBI Taxonomy" id="1804625"/>
    <lineage>
        <taxon>Bacteria</taxon>
        <taxon>Pseudomonadati</taxon>
        <taxon>Verrucomicrobiota</taxon>
        <taxon>Opitutia</taxon>
        <taxon>Puniceicoccales</taxon>
        <taxon>Cerasicoccaceae</taxon>
        <taxon>Ruficoccus</taxon>
    </lineage>
</organism>
<keyword evidence="3" id="KW-1185">Reference proteome</keyword>
<protein>
    <submittedName>
        <fullName evidence="2">Glycosyltransferase family 2 protein</fullName>
    </submittedName>
</protein>
<dbReference type="AlphaFoldDB" id="A0A842HIF6"/>
<dbReference type="GO" id="GO:0016740">
    <property type="term" value="F:transferase activity"/>
    <property type="evidence" value="ECO:0007669"/>
    <property type="project" value="UniProtKB-KW"/>
</dbReference>
<dbReference type="Pfam" id="PF00535">
    <property type="entry name" value="Glycos_transf_2"/>
    <property type="match status" value="1"/>
</dbReference>
<dbReference type="InterPro" id="IPR001173">
    <property type="entry name" value="Glyco_trans_2-like"/>
</dbReference>
<sequence length="355" mass="41133">MPSTKDILEIILITYNRSEKLEATFRQIFAEDSPIRDFDIKILNNHSTDNTARLVERYQERFPNLTHTVHKRNIGGNANIARAFEVSSKKYVWILSDDDEYDWTHWDEIEYGLEHDYDAVLTERKIEFPADNPTPYILNTMAFLPSTIYKTEILTTEVMTSISANIMYSFPHLAVACALINNNKRIYVPEHKVVEQTIFSGISIKSDSQDLHHRIRNVNLLSGYINSYQMIADKKLRKQCCDVLCLGKPFCFSMKAFLSSDGYYSYNLCDVFLGLSPSQRLVLLRLLACKTMENLVSFRNDGDRKVLRILRWKIPLWRRSGYRRRELQVELGESCKEAVRLADSSNLSGQKEVSS</sequence>
<dbReference type="Gene3D" id="3.90.550.10">
    <property type="entry name" value="Spore Coat Polysaccharide Biosynthesis Protein SpsA, Chain A"/>
    <property type="match status" value="1"/>
</dbReference>
<proteinExistence type="predicted"/>
<comment type="caution">
    <text evidence="2">The sequence shown here is derived from an EMBL/GenBank/DDBJ whole genome shotgun (WGS) entry which is preliminary data.</text>
</comment>
<feature type="domain" description="Glycosyltransferase 2-like" evidence="1">
    <location>
        <begin position="10"/>
        <end position="170"/>
    </location>
</feature>
<keyword evidence="2" id="KW-0808">Transferase</keyword>
<evidence type="ECO:0000259" key="1">
    <source>
        <dbReference type="Pfam" id="PF00535"/>
    </source>
</evidence>
<name>A0A842HIF6_9BACT</name>
<dbReference type="Proteomes" id="UP000546464">
    <property type="component" value="Unassembled WGS sequence"/>
</dbReference>
<reference evidence="2 3" key="1">
    <citation type="submission" date="2020-07" db="EMBL/GenBank/DDBJ databases">
        <authorList>
            <person name="Feng X."/>
        </authorList>
    </citation>
    <scope>NUCLEOTIDE SEQUENCE [LARGE SCALE GENOMIC DNA]</scope>
    <source>
        <strain evidence="2 3">JCM31066</strain>
    </source>
</reference>
<evidence type="ECO:0000313" key="2">
    <source>
        <dbReference type="EMBL" id="MBC2595778.1"/>
    </source>
</evidence>
<dbReference type="EMBL" id="JACHVB010000052">
    <property type="protein sequence ID" value="MBC2595778.1"/>
    <property type="molecule type" value="Genomic_DNA"/>
</dbReference>
<dbReference type="InterPro" id="IPR029044">
    <property type="entry name" value="Nucleotide-diphossugar_trans"/>
</dbReference>
<dbReference type="RefSeq" id="WP_185676709.1">
    <property type="nucleotide sequence ID" value="NZ_JACHVB010000052.1"/>
</dbReference>
<dbReference type="CDD" id="cd00761">
    <property type="entry name" value="Glyco_tranf_GTA_type"/>
    <property type="match status" value="1"/>
</dbReference>
<evidence type="ECO:0000313" key="3">
    <source>
        <dbReference type="Proteomes" id="UP000546464"/>
    </source>
</evidence>